<proteinExistence type="predicted"/>
<accession>A0A8S1RFJ9</accession>
<protein>
    <submittedName>
        <fullName evidence="1">Uncharacterized protein</fullName>
    </submittedName>
</protein>
<evidence type="ECO:0000313" key="2">
    <source>
        <dbReference type="Proteomes" id="UP000692954"/>
    </source>
</evidence>
<keyword evidence="2" id="KW-1185">Reference proteome</keyword>
<organism evidence="1 2">
    <name type="scientific">Paramecium sonneborni</name>
    <dbReference type="NCBI Taxonomy" id="65129"/>
    <lineage>
        <taxon>Eukaryota</taxon>
        <taxon>Sar</taxon>
        <taxon>Alveolata</taxon>
        <taxon>Ciliophora</taxon>
        <taxon>Intramacronucleata</taxon>
        <taxon>Oligohymenophorea</taxon>
        <taxon>Peniculida</taxon>
        <taxon>Parameciidae</taxon>
        <taxon>Paramecium</taxon>
    </lineage>
</organism>
<dbReference type="Proteomes" id="UP000692954">
    <property type="component" value="Unassembled WGS sequence"/>
</dbReference>
<gene>
    <name evidence="1" type="ORF">PSON_ATCC_30995.1.T1730002</name>
</gene>
<dbReference type="EMBL" id="CAJJDN010000173">
    <property type="protein sequence ID" value="CAD8127081.1"/>
    <property type="molecule type" value="Genomic_DNA"/>
</dbReference>
<sequence length="104" mass="12703">MSTLAASRADKFYYGPNYDHNQLFEQIIGYFERLEKNQTSKKNQYKIKSGPKICFEMFKMWSYDRSWFQIQCSIERSWQIPQYNNIVMFNVLFQQKCNRLQEQS</sequence>
<dbReference type="AlphaFoldDB" id="A0A8S1RFJ9"/>
<name>A0A8S1RFJ9_9CILI</name>
<reference evidence="1" key="1">
    <citation type="submission" date="2021-01" db="EMBL/GenBank/DDBJ databases">
        <authorList>
            <consortium name="Genoscope - CEA"/>
            <person name="William W."/>
        </authorList>
    </citation>
    <scope>NUCLEOTIDE SEQUENCE</scope>
</reference>
<evidence type="ECO:0000313" key="1">
    <source>
        <dbReference type="EMBL" id="CAD8127081.1"/>
    </source>
</evidence>
<comment type="caution">
    <text evidence="1">The sequence shown here is derived from an EMBL/GenBank/DDBJ whole genome shotgun (WGS) entry which is preliminary data.</text>
</comment>
<dbReference type="OrthoDB" id="360327at2759"/>